<dbReference type="InterPro" id="IPR058987">
    <property type="entry name" value="MPN635_N"/>
</dbReference>
<reference evidence="3 4" key="1">
    <citation type="submission" date="2024-04" db="EMBL/GenBank/DDBJ databases">
        <title>Tritrichomonas musculus Genome.</title>
        <authorList>
            <person name="Alves-Ferreira E."/>
            <person name="Grigg M."/>
            <person name="Lorenzi H."/>
            <person name="Galac M."/>
        </authorList>
    </citation>
    <scope>NUCLEOTIDE SEQUENCE [LARGE SCALE GENOMIC DNA]</scope>
    <source>
        <strain evidence="3 4">EAF2021</strain>
    </source>
</reference>
<evidence type="ECO:0000313" key="3">
    <source>
        <dbReference type="EMBL" id="KAK8835306.1"/>
    </source>
</evidence>
<dbReference type="PANTHER" id="PTHR32114:SF2">
    <property type="entry name" value="ABC TRANSPORTER ABCH.3"/>
    <property type="match status" value="1"/>
</dbReference>
<dbReference type="InterPro" id="IPR036890">
    <property type="entry name" value="HATPase_C_sf"/>
</dbReference>
<evidence type="ECO:0000259" key="2">
    <source>
        <dbReference type="Pfam" id="PF25856"/>
    </source>
</evidence>
<keyword evidence="4" id="KW-1185">Reference proteome</keyword>
<dbReference type="PANTHER" id="PTHR32114">
    <property type="entry name" value="ABC TRANSPORTER ABCH.3"/>
    <property type="match status" value="1"/>
</dbReference>
<proteinExistence type="predicted"/>
<feature type="region of interest" description="Disordered" evidence="1">
    <location>
        <begin position="325"/>
        <end position="354"/>
    </location>
</feature>
<comment type="caution">
    <text evidence="3">The sequence shown here is derived from an EMBL/GenBank/DDBJ whole genome shotgun (WGS) entry which is preliminary data.</text>
</comment>
<dbReference type="EMBL" id="JAPFFF010000184">
    <property type="protein sequence ID" value="KAK8835306.1"/>
    <property type="molecule type" value="Genomic_DNA"/>
</dbReference>
<dbReference type="SUPFAM" id="SSF55874">
    <property type="entry name" value="ATPase domain of HSP90 chaperone/DNA topoisomerase II/histidine kinase"/>
    <property type="match status" value="1"/>
</dbReference>
<dbReference type="Pfam" id="PF25856">
    <property type="entry name" value="MPN635_N"/>
    <property type="match status" value="1"/>
</dbReference>
<name>A0ABR2GNR8_9EUKA</name>
<feature type="region of interest" description="Disordered" evidence="1">
    <location>
        <begin position="119"/>
        <end position="144"/>
    </location>
</feature>
<protein>
    <recommendedName>
        <fullName evidence="2">MPN635 N-terminal domain-containing protein</fullName>
    </recommendedName>
</protein>
<feature type="compositionally biased region" description="Basic and acidic residues" evidence="1">
    <location>
        <begin position="124"/>
        <end position="144"/>
    </location>
</feature>
<feature type="region of interest" description="Disordered" evidence="1">
    <location>
        <begin position="529"/>
        <end position="553"/>
    </location>
</feature>
<accession>A0ABR2GNR8</accession>
<evidence type="ECO:0000256" key="1">
    <source>
        <dbReference type="SAM" id="MobiDB-lite"/>
    </source>
</evidence>
<sequence>MVFLYWFALLAESQDILRGLFKTEYYVKLQEKLKEKNKELEEQYNNICNTINQKIKGIKCDNSDDCEEVKKLKDGKLIIEDNIDLLKKLIGKDTERINSVESKIQECDKELEEINNKLSKSRRQKEEKDKIEKAKEDLADKEPELDALNDKRKLANKNYKNKDELNRQIGEIKSKLTDYEKLDATREKYEKSESEFNTAKSSYNKKKKNFDKLEQEIAKLKEELELLKESDTKKSQYENDKTKLDNEKKVIEELEKLLGDYGVLKDSCNSAEKDVGEKDKLKKEKEENYNKKFVAFCNEQAGILAAELVEDEPCPVCGSTSHPCIAQKADNAPTQSELEESKSEKEEAEGNLKDAQNKLLKCSTEMKDKKSDIKEKIKKIPDLCSLKDESIATIIEQVKDKKGTINKNIDKLEENIKSAKKEIERKNELYEIIPRKGKAKEDLNNELSKLKETIASCEMEMKCIKGEIEDCEKGLIFSTKSEAENEIKALKDKIANLERDKETSDENYTNCEKEIIDLKARQKEAEKNLSSLGEEINEETEEKSKRDVENHKTELRKDERDVFNRIEKNEDNLKIIEQKLKEKESIESKWNGVRNLYETASGQINGAKRLNFETYIQSVYFDKVLTHANQLFNKMSEGQYELELCDADDTENKKSQIGLEINVLDLYNNNKRNVKTLSGGESFMASLSLALGLSEEIQALKGGIRLDTMFIDEGFGSLDEDSLNQAINTLIQLKDGDRLIGVISHGLFDLNIEQVLEHWELEHAVREIIANALDEKFLTKTGNIEIFKQNEVWHIRDFGRGLNYGHFTQNENKEKLESPFLIGKFGVGLKDALAVFYRKGVKVSIESKYSHITLKMAKKSGFDVETLHAVFEDPIDSNFEGTDFLIYEISDEIMEKAKGMFLCFSGLKILEETKYGEIYNRKEDKAIIYINGVQVAVEENFMFSYNITNINTQIKKALNRERSNVGRTAYSDVIKNILRQCSSENVLLPLVEDLENILRGSNRDESNWVDIATYAAKTLNKSGKVVFMTPIQRSSLTNQQVEVLEQSGKKLVMVTDNVFCKIDGNVVTYDQIYREYTNSYKYDFVSYSTLSPLEKQVFNFTDIVLKFLKKWNYKCDAKIKISETIKVDKFGLSVSGVWDSNENAIIIKRDMLRNKREFLGTLLHEFAHYHSGYDDNSREFENVLTEMLGYAMLELKKEKDTVILKRSLWSKLFGLFK</sequence>
<dbReference type="Gene3D" id="3.40.50.300">
    <property type="entry name" value="P-loop containing nucleotide triphosphate hydrolases"/>
    <property type="match status" value="1"/>
</dbReference>
<gene>
    <name evidence="3" type="ORF">M9Y10_013511</name>
</gene>
<dbReference type="Proteomes" id="UP001470230">
    <property type="component" value="Unassembled WGS sequence"/>
</dbReference>
<evidence type="ECO:0000313" key="4">
    <source>
        <dbReference type="Proteomes" id="UP001470230"/>
    </source>
</evidence>
<feature type="compositionally biased region" description="Basic and acidic residues" evidence="1">
    <location>
        <begin position="542"/>
        <end position="553"/>
    </location>
</feature>
<dbReference type="InterPro" id="IPR027417">
    <property type="entry name" value="P-loop_NTPase"/>
</dbReference>
<dbReference type="Pfam" id="PF13558">
    <property type="entry name" value="SbcC_Walker_B"/>
    <property type="match status" value="1"/>
</dbReference>
<feature type="compositionally biased region" description="Basic and acidic residues" evidence="1">
    <location>
        <begin position="339"/>
        <end position="354"/>
    </location>
</feature>
<dbReference type="SUPFAM" id="SSF52540">
    <property type="entry name" value="P-loop containing nucleoside triphosphate hydrolases"/>
    <property type="match status" value="1"/>
</dbReference>
<feature type="domain" description="MPN635 N-terminal" evidence="2">
    <location>
        <begin position="894"/>
        <end position="983"/>
    </location>
</feature>
<organism evidence="3 4">
    <name type="scientific">Tritrichomonas musculus</name>
    <dbReference type="NCBI Taxonomy" id="1915356"/>
    <lineage>
        <taxon>Eukaryota</taxon>
        <taxon>Metamonada</taxon>
        <taxon>Parabasalia</taxon>
        <taxon>Tritrichomonadida</taxon>
        <taxon>Tritrichomonadidae</taxon>
        <taxon>Tritrichomonas</taxon>
    </lineage>
</organism>